<dbReference type="SUPFAM" id="SSF51445">
    <property type="entry name" value="(Trans)glycosidases"/>
    <property type="match status" value="1"/>
</dbReference>
<evidence type="ECO:0000256" key="2">
    <source>
        <dbReference type="ARBA" id="ARBA00022801"/>
    </source>
</evidence>
<dbReference type="Pfam" id="PF00728">
    <property type="entry name" value="Glyco_hydro_20"/>
    <property type="match status" value="1"/>
</dbReference>
<dbReference type="InterPro" id="IPR041063">
    <property type="entry name" value="Glyco_H_20C_C"/>
</dbReference>
<dbReference type="RefSeq" id="WP_248551496.1">
    <property type="nucleotide sequence ID" value="NZ_JALPRK010000006.1"/>
</dbReference>
<keyword evidence="2" id="KW-0378">Hydrolase</keyword>
<dbReference type="InterPro" id="IPR017853">
    <property type="entry name" value="GH"/>
</dbReference>
<name>A0A9X2BPJ9_9BACL</name>
<sequence length="641" mass="72663">MKLYFQGMDEDLVYGVKELEAQLGFQSDPAGLPVEVVCLPQDAGQLRVSLNGGKGRIEYVEKIHFFRALGLLVEQAKTSEAFDLLERPNFDYNGTMLDASRNAVMRVDAIKQMLRYMAVMGLNGLMMYTEDTYEVPELPYFGYMRGRYTAEELRECDDYAALFGIEMIPCIQTLGHLFHALKWLYAEPLRDHPDIVLPGAPATYEFLEQSIRAAAAPFRSKRIHIGMDEAFQVGLGRYLRDNGFRDRFEVMNEHVERVMEITGKLGLEPMIWSDMYFNLLSNDVQGGLYNMEADFSTENMAKIPDGLRFVYWNYWGTDENAYKEVFDKHRLLGSEPLFAGGIHMWNLMAPNHGKTWSSMHPALRAAKRSGLREVFATAWGDNGNEANHFVILPGLQLFAEYGYHDGEVTDEHLQKRLAACTGLDLFGPLEALKGMDEVPEVHEGNYYGANPSKFLLWQDPLIGLFDKHVEGMEGTLPDYYAGLAEKWRGYREGEGSGLTEPFAAMFAFYEKLAAALSVKSTLGVTIKRLYDAGDRDGLRRIADETLPELRCRVEELRVAHRELWLGTYKPFGWEVLDIRYGGVLSRAASARDRLLDYVNGRVSQLEELEAERLVFNQNNVFGTLDVNGLYHQIATAGSLSM</sequence>
<dbReference type="GO" id="GO:0005975">
    <property type="term" value="P:carbohydrate metabolic process"/>
    <property type="evidence" value="ECO:0007669"/>
    <property type="project" value="InterPro"/>
</dbReference>
<evidence type="ECO:0000259" key="4">
    <source>
        <dbReference type="Pfam" id="PF18088"/>
    </source>
</evidence>
<evidence type="ECO:0000313" key="6">
    <source>
        <dbReference type="Proteomes" id="UP001139534"/>
    </source>
</evidence>
<dbReference type="Pfam" id="PF18088">
    <property type="entry name" value="Glyco_H_20C_C"/>
    <property type="match status" value="1"/>
</dbReference>
<evidence type="ECO:0000256" key="1">
    <source>
        <dbReference type="ARBA" id="ARBA00006285"/>
    </source>
</evidence>
<dbReference type="Gene3D" id="3.20.20.80">
    <property type="entry name" value="Glycosidases"/>
    <property type="match status" value="1"/>
</dbReference>
<accession>A0A9X2BPJ9</accession>
<organism evidence="5 6">
    <name type="scientific">Paenibacillus mellifer</name>
    <dbReference type="NCBI Taxonomy" id="2937794"/>
    <lineage>
        <taxon>Bacteria</taxon>
        <taxon>Bacillati</taxon>
        <taxon>Bacillota</taxon>
        <taxon>Bacilli</taxon>
        <taxon>Bacillales</taxon>
        <taxon>Paenibacillaceae</taxon>
        <taxon>Paenibacillus</taxon>
    </lineage>
</organism>
<evidence type="ECO:0000313" key="5">
    <source>
        <dbReference type="EMBL" id="MCK8487293.1"/>
    </source>
</evidence>
<protein>
    <submittedName>
        <fullName evidence="5">Beta-N-acetylhexosaminidase</fullName>
    </submittedName>
</protein>
<dbReference type="InterPro" id="IPR015883">
    <property type="entry name" value="Glyco_hydro_20_cat"/>
</dbReference>
<dbReference type="InterPro" id="IPR038901">
    <property type="entry name" value="HEXDC-like"/>
</dbReference>
<comment type="similarity">
    <text evidence="1">Belongs to the glycosyl hydrolase 20 family.</text>
</comment>
<dbReference type="CDD" id="cd06565">
    <property type="entry name" value="GH20_GcnA-like"/>
    <property type="match status" value="1"/>
</dbReference>
<gene>
    <name evidence="5" type="ORF">M0651_08930</name>
</gene>
<feature type="domain" description="Glycoside hydrolase family 20 catalytic" evidence="3">
    <location>
        <begin position="90"/>
        <end position="276"/>
    </location>
</feature>
<dbReference type="EMBL" id="JALPRK010000006">
    <property type="protein sequence ID" value="MCK8487293.1"/>
    <property type="molecule type" value="Genomic_DNA"/>
</dbReference>
<feature type="domain" description="Glycoside Hydrolase 20C C-terminal" evidence="4">
    <location>
        <begin position="431"/>
        <end position="619"/>
    </location>
</feature>
<proteinExistence type="inferred from homology"/>
<reference evidence="5" key="1">
    <citation type="submission" date="2022-04" db="EMBL/GenBank/DDBJ databases">
        <authorList>
            <person name="Seo M.-J."/>
        </authorList>
    </citation>
    <scope>NUCLEOTIDE SEQUENCE</scope>
    <source>
        <strain evidence="5">MBLB2552</strain>
    </source>
</reference>
<dbReference type="Proteomes" id="UP001139534">
    <property type="component" value="Unassembled WGS sequence"/>
</dbReference>
<comment type="caution">
    <text evidence="5">The sequence shown here is derived from an EMBL/GenBank/DDBJ whole genome shotgun (WGS) entry which is preliminary data.</text>
</comment>
<dbReference type="PANTHER" id="PTHR21040">
    <property type="entry name" value="BCDNA.GH04120"/>
    <property type="match status" value="1"/>
</dbReference>
<dbReference type="PANTHER" id="PTHR21040:SF8">
    <property type="entry name" value="BCDNA.GH04120"/>
    <property type="match status" value="1"/>
</dbReference>
<dbReference type="GO" id="GO:0004563">
    <property type="term" value="F:beta-N-acetylhexosaminidase activity"/>
    <property type="evidence" value="ECO:0007669"/>
    <property type="project" value="UniProtKB-ARBA"/>
</dbReference>
<dbReference type="Gene3D" id="1.20.120.670">
    <property type="entry name" value="N-acetyl-b-d-glucoasminidase"/>
    <property type="match status" value="1"/>
</dbReference>
<evidence type="ECO:0000259" key="3">
    <source>
        <dbReference type="Pfam" id="PF00728"/>
    </source>
</evidence>
<dbReference type="AlphaFoldDB" id="A0A9X2BPJ9"/>
<keyword evidence="6" id="KW-1185">Reference proteome</keyword>